<sequence>MSEIPFAEIQKYISDNCPFKGMCFGEVNDPLCRYEIMDGFPCRYMPKLVMEFKEKYEKI</sequence>
<dbReference type="EMBL" id="BART01024109">
    <property type="protein sequence ID" value="GAH00700.1"/>
    <property type="molecule type" value="Genomic_DNA"/>
</dbReference>
<evidence type="ECO:0000313" key="1">
    <source>
        <dbReference type="EMBL" id="GAH00700.1"/>
    </source>
</evidence>
<organism evidence="1">
    <name type="scientific">marine sediment metagenome</name>
    <dbReference type="NCBI Taxonomy" id="412755"/>
    <lineage>
        <taxon>unclassified sequences</taxon>
        <taxon>metagenomes</taxon>
        <taxon>ecological metagenomes</taxon>
    </lineage>
</organism>
<comment type="caution">
    <text evidence="1">The sequence shown here is derived from an EMBL/GenBank/DDBJ whole genome shotgun (WGS) entry which is preliminary data.</text>
</comment>
<protein>
    <submittedName>
        <fullName evidence="1">Uncharacterized protein</fullName>
    </submittedName>
</protein>
<proteinExistence type="predicted"/>
<reference evidence="1" key="1">
    <citation type="journal article" date="2014" name="Front. Microbiol.">
        <title>High frequency of phylogenetically diverse reductive dehalogenase-homologous genes in deep subseafloor sedimentary metagenomes.</title>
        <authorList>
            <person name="Kawai M."/>
            <person name="Futagami T."/>
            <person name="Toyoda A."/>
            <person name="Takaki Y."/>
            <person name="Nishi S."/>
            <person name="Hori S."/>
            <person name="Arai W."/>
            <person name="Tsubouchi T."/>
            <person name="Morono Y."/>
            <person name="Uchiyama I."/>
            <person name="Ito T."/>
            <person name="Fujiyama A."/>
            <person name="Inagaki F."/>
            <person name="Takami H."/>
        </authorList>
    </citation>
    <scope>NUCLEOTIDE SEQUENCE</scope>
    <source>
        <strain evidence="1">Expedition CK06-06</strain>
    </source>
</reference>
<dbReference type="AlphaFoldDB" id="X1CXA2"/>
<gene>
    <name evidence="1" type="ORF">S01H4_43665</name>
</gene>
<accession>X1CXA2</accession>
<name>X1CXA2_9ZZZZ</name>